<accession>A0ABY2H6P6</accession>
<dbReference type="EMBL" id="PPTA01000005">
    <property type="protein sequence ID" value="TFB03344.1"/>
    <property type="molecule type" value="Genomic_DNA"/>
</dbReference>
<evidence type="ECO:0000313" key="2">
    <source>
        <dbReference type="EMBL" id="TFB03344.1"/>
    </source>
</evidence>
<dbReference type="GeneID" id="300576113"/>
<protein>
    <submittedName>
        <fullName evidence="2">Uncharacterized protein</fullName>
    </submittedName>
</protein>
<sequence>MAADRILALGAMLTLERYIFVSKACSFEQALLKAGEGTPVSEGSGFQSSSLSSHPKAWTPLGAPAKGRLGPRSAPAAQASASQEA</sequence>
<reference evidence="2 3" key="1">
    <citation type="submission" date="2018-01" db="EMBL/GenBank/DDBJ databases">
        <title>Genome characterization of the sugarcane-associated fungus Trichoderma ghanense CCMA-1212 and their application in lignocelulose bioconversion.</title>
        <authorList>
            <person name="Steindorff A.S."/>
            <person name="Mendes T.D."/>
            <person name="Vilela E.S.D."/>
            <person name="Rodrigues D.S."/>
            <person name="Formighieri E.F."/>
            <person name="Melo I.S."/>
            <person name="Favaro L.C.L."/>
        </authorList>
    </citation>
    <scope>NUCLEOTIDE SEQUENCE [LARGE SCALE GENOMIC DNA]</scope>
    <source>
        <strain evidence="2 3">CCMA-1212</strain>
    </source>
</reference>
<name>A0ABY2H6P6_9HYPO</name>
<feature type="compositionally biased region" description="Low complexity" evidence="1">
    <location>
        <begin position="41"/>
        <end position="53"/>
    </location>
</feature>
<dbReference type="RefSeq" id="XP_073559545.1">
    <property type="nucleotide sequence ID" value="XM_073701663.1"/>
</dbReference>
<dbReference type="Proteomes" id="UP001642720">
    <property type="component" value="Unassembled WGS sequence"/>
</dbReference>
<keyword evidence="3" id="KW-1185">Reference proteome</keyword>
<evidence type="ECO:0000313" key="3">
    <source>
        <dbReference type="Proteomes" id="UP001642720"/>
    </source>
</evidence>
<feature type="compositionally biased region" description="Low complexity" evidence="1">
    <location>
        <begin position="73"/>
        <end position="85"/>
    </location>
</feature>
<proteinExistence type="predicted"/>
<organism evidence="2 3">
    <name type="scientific">Trichoderma ghanense</name>
    <dbReference type="NCBI Taxonomy" id="65468"/>
    <lineage>
        <taxon>Eukaryota</taxon>
        <taxon>Fungi</taxon>
        <taxon>Dikarya</taxon>
        <taxon>Ascomycota</taxon>
        <taxon>Pezizomycotina</taxon>
        <taxon>Sordariomycetes</taxon>
        <taxon>Hypocreomycetidae</taxon>
        <taxon>Hypocreales</taxon>
        <taxon>Hypocreaceae</taxon>
        <taxon>Trichoderma</taxon>
    </lineage>
</organism>
<gene>
    <name evidence="2" type="ORF">CCMA1212_004356</name>
</gene>
<comment type="caution">
    <text evidence="2">The sequence shown here is derived from an EMBL/GenBank/DDBJ whole genome shotgun (WGS) entry which is preliminary data.</text>
</comment>
<feature type="region of interest" description="Disordered" evidence="1">
    <location>
        <begin position="36"/>
        <end position="85"/>
    </location>
</feature>
<evidence type="ECO:0000256" key="1">
    <source>
        <dbReference type="SAM" id="MobiDB-lite"/>
    </source>
</evidence>